<dbReference type="PANTHER" id="PTHR33512:SF14">
    <property type="entry name" value="EXPRESSED PROTEIN"/>
    <property type="match status" value="1"/>
</dbReference>
<dbReference type="PANTHER" id="PTHR33512">
    <property type="entry name" value="PROTEIN, PUTATIVE (DUF1191)-RELATED"/>
    <property type="match status" value="1"/>
</dbReference>
<organism evidence="2 3">
    <name type="scientific">Tetracentron sinense</name>
    <name type="common">Spur-leaf</name>
    <dbReference type="NCBI Taxonomy" id="13715"/>
    <lineage>
        <taxon>Eukaryota</taxon>
        <taxon>Viridiplantae</taxon>
        <taxon>Streptophyta</taxon>
        <taxon>Embryophyta</taxon>
        <taxon>Tracheophyta</taxon>
        <taxon>Spermatophyta</taxon>
        <taxon>Magnoliopsida</taxon>
        <taxon>Trochodendrales</taxon>
        <taxon>Trochodendraceae</taxon>
        <taxon>Tetracentron</taxon>
    </lineage>
</organism>
<feature type="transmembrane region" description="Helical" evidence="1">
    <location>
        <begin position="337"/>
        <end position="358"/>
    </location>
</feature>
<protein>
    <submittedName>
        <fullName evidence="2">Uncharacterized protein</fullName>
    </submittedName>
</protein>
<dbReference type="GO" id="GO:0016020">
    <property type="term" value="C:membrane"/>
    <property type="evidence" value="ECO:0007669"/>
    <property type="project" value="TreeGrafter"/>
</dbReference>
<evidence type="ECO:0000313" key="3">
    <source>
        <dbReference type="Proteomes" id="UP000655225"/>
    </source>
</evidence>
<dbReference type="Pfam" id="PF06697">
    <property type="entry name" value="DUF1191"/>
    <property type="match status" value="1"/>
</dbReference>
<dbReference type="Proteomes" id="UP000655225">
    <property type="component" value="Unassembled WGS sequence"/>
</dbReference>
<dbReference type="EMBL" id="JABCRI010000004">
    <property type="protein sequence ID" value="KAF8407450.1"/>
    <property type="molecule type" value="Genomic_DNA"/>
</dbReference>
<keyword evidence="1" id="KW-0812">Transmembrane</keyword>
<dbReference type="AlphaFoldDB" id="A0A834ZHG0"/>
<name>A0A834ZHG0_TETSI</name>
<gene>
    <name evidence="2" type="ORF">HHK36_006583</name>
</gene>
<feature type="transmembrane region" description="Helical" evidence="1">
    <location>
        <begin position="102"/>
        <end position="121"/>
    </location>
</feature>
<dbReference type="OrthoDB" id="1925347at2759"/>
<keyword evidence="1" id="KW-1133">Transmembrane helix</keyword>
<keyword evidence="3" id="KW-1185">Reference proteome</keyword>
<sequence>MRLWNVEMRKGQKAIYLVDIDMNLSLSRRGPSFNTDELGFSLFLALRFAENADDLKLCNKGFRFPHCSKNSARNLFKHSFWVFQLVVSAENLFNRLEQQMGFLRNLAVLLPLFWIVWSLALRAQSPRASNKPARILDSLLQDYAYRALVHPKTGISYAGNVPSNLTGIKVSAMRLRSGSLRRRGVLSYQEFTISPGIIVEPYVERLVLVYQNLGNWSLHYYPLSGNYTYLAPVLGLLAYDGSNLSATNLCELNLRGLNRSISIKFPDVKSVPNVSRAMCVGFGLRGSVEFRSVLEGNICSTDLLQGHFSIVIESTEPVLVPMHHTPSNQGKDKWDTVVYVLAALFGGALLLLLLWAWLEMNGQPMFRNTGRRSATVAHHDGIPAG</sequence>
<comment type="caution">
    <text evidence="2">The sequence shown here is derived from an EMBL/GenBank/DDBJ whole genome shotgun (WGS) entry which is preliminary data.</text>
</comment>
<dbReference type="InterPro" id="IPR010605">
    <property type="entry name" value="DUF1191"/>
</dbReference>
<reference evidence="2 3" key="1">
    <citation type="submission" date="2020-04" db="EMBL/GenBank/DDBJ databases">
        <title>Plant Genome Project.</title>
        <authorList>
            <person name="Zhang R.-G."/>
        </authorList>
    </citation>
    <scope>NUCLEOTIDE SEQUENCE [LARGE SCALE GENOMIC DNA]</scope>
    <source>
        <strain evidence="2">YNK0</strain>
        <tissue evidence="2">Leaf</tissue>
    </source>
</reference>
<keyword evidence="1" id="KW-0472">Membrane</keyword>
<accession>A0A834ZHG0</accession>
<evidence type="ECO:0000313" key="2">
    <source>
        <dbReference type="EMBL" id="KAF8407450.1"/>
    </source>
</evidence>
<evidence type="ECO:0000256" key="1">
    <source>
        <dbReference type="SAM" id="Phobius"/>
    </source>
</evidence>
<proteinExistence type="predicted"/>